<dbReference type="InterPro" id="IPR009579">
    <property type="entry name" value="DUF1192"/>
</dbReference>
<keyword evidence="2" id="KW-1185">Reference proteome</keyword>
<accession>A0A7W6J357</accession>
<dbReference type="RefSeq" id="WP_183364337.1">
    <property type="nucleotide sequence ID" value="NZ_JACIEZ010000001.1"/>
</dbReference>
<comment type="caution">
    <text evidence="1">The sequence shown here is derived from an EMBL/GenBank/DDBJ whole genome shotgun (WGS) entry which is preliminary data.</text>
</comment>
<gene>
    <name evidence="1" type="ORF">GGR23_000302</name>
</gene>
<sequence>MSLFDDERPKRKLEHEIGCDLSLLSADELQARIGLLEAEIERLAEEKRKKLSGKAAAESLFRSK</sequence>
<protein>
    <submittedName>
        <fullName evidence="1">Uncharacterized small protein (DUF1192 family)</fullName>
    </submittedName>
</protein>
<evidence type="ECO:0000313" key="2">
    <source>
        <dbReference type="Proteomes" id="UP000528286"/>
    </source>
</evidence>
<reference evidence="1 2" key="1">
    <citation type="submission" date="2020-08" db="EMBL/GenBank/DDBJ databases">
        <title>Genomic Encyclopedia of Type Strains, Phase IV (KMG-IV): sequencing the most valuable type-strain genomes for metagenomic binning, comparative biology and taxonomic classification.</title>
        <authorList>
            <person name="Goeker M."/>
        </authorList>
    </citation>
    <scope>NUCLEOTIDE SEQUENCE [LARGE SCALE GENOMIC DNA]</scope>
    <source>
        <strain evidence="1 2">DSM 29853</strain>
    </source>
</reference>
<dbReference type="EMBL" id="JACIEZ010000001">
    <property type="protein sequence ID" value="MBB4063141.1"/>
    <property type="molecule type" value="Genomic_DNA"/>
</dbReference>
<proteinExistence type="predicted"/>
<dbReference type="Pfam" id="PF06698">
    <property type="entry name" value="DUF1192"/>
    <property type="match status" value="1"/>
</dbReference>
<evidence type="ECO:0000313" key="1">
    <source>
        <dbReference type="EMBL" id="MBB4063141.1"/>
    </source>
</evidence>
<dbReference type="AlphaFoldDB" id="A0A7W6J357"/>
<name>A0A7W6J357_9HYPH</name>
<organism evidence="1 2">
    <name type="scientific">Gellertiella hungarica</name>
    <dbReference type="NCBI Taxonomy" id="1572859"/>
    <lineage>
        <taxon>Bacteria</taxon>
        <taxon>Pseudomonadati</taxon>
        <taxon>Pseudomonadota</taxon>
        <taxon>Alphaproteobacteria</taxon>
        <taxon>Hyphomicrobiales</taxon>
        <taxon>Rhizobiaceae</taxon>
        <taxon>Gellertiella</taxon>
    </lineage>
</organism>
<dbReference type="Proteomes" id="UP000528286">
    <property type="component" value="Unassembled WGS sequence"/>
</dbReference>